<feature type="transmembrane region" description="Helical" evidence="1">
    <location>
        <begin position="6"/>
        <end position="24"/>
    </location>
</feature>
<accession>A0A9X6VCD7</accession>
<evidence type="ECO:0000256" key="1">
    <source>
        <dbReference type="SAM" id="Phobius"/>
    </source>
</evidence>
<keyword evidence="1" id="KW-1133">Transmembrane helix</keyword>
<dbReference type="AlphaFoldDB" id="A0A9X6VCD7"/>
<sequence length="151" mass="16706">MDIFSTIGLGIVLLLIGMVMLFSGHKCKEDEGEGTIAFFFIGGTILSIVGMAVLAGVFNSLPQTHDKNEVIYLKNKKELNITDKEYKNKDNNIAMAEVREAVAKKLNINKDDVIIEKENDKDNRYIATTSLGVYYVQTSEGTVNVDGIVKK</sequence>
<feature type="transmembrane region" description="Helical" evidence="1">
    <location>
        <begin position="36"/>
        <end position="58"/>
    </location>
</feature>
<protein>
    <submittedName>
        <fullName evidence="2">Uncharacterized protein</fullName>
    </submittedName>
</protein>
<keyword evidence="1" id="KW-0812">Transmembrane</keyword>
<comment type="caution">
    <text evidence="2">The sequence shown here is derived from an EMBL/GenBank/DDBJ whole genome shotgun (WGS) entry which is preliminary data.</text>
</comment>
<reference evidence="2 3" key="1">
    <citation type="submission" date="2017-09" db="EMBL/GenBank/DDBJ databases">
        <title>Large-scale bioinformatics analysis of Bacillus genomes uncovers conserved roles of natural products in bacterial physiology.</title>
        <authorList>
            <consortium name="Agbiome Team Llc"/>
            <person name="Bleich R.M."/>
            <person name="Kirk G.J."/>
            <person name="Santa Maria K.C."/>
            <person name="Allen S.E."/>
            <person name="Farag S."/>
            <person name="Shank E.A."/>
            <person name="Bowers A."/>
        </authorList>
    </citation>
    <scope>NUCLEOTIDE SEQUENCE [LARGE SCALE GENOMIC DNA]</scope>
    <source>
        <strain evidence="2 3">AFS015413</strain>
    </source>
</reference>
<dbReference type="EMBL" id="NTUS01000026">
    <property type="protein sequence ID" value="PFB08014.1"/>
    <property type="molecule type" value="Genomic_DNA"/>
</dbReference>
<evidence type="ECO:0000313" key="2">
    <source>
        <dbReference type="EMBL" id="PFB08014.1"/>
    </source>
</evidence>
<keyword evidence="1" id="KW-0472">Membrane</keyword>
<name>A0A9X6VCD7_BACTU</name>
<dbReference type="Proteomes" id="UP000220397">
    <property type="component" value="Unassembled WGS sequence"/>
</dbReference>
<proteinExistence type="predicted"/>
<organism evidence="2 3">
    <name type="scientific">Bacillus thuringiensis</name>
    <dbReference type="NCBI Taxonomy" id="1428"/>
    <lineage>
        <taxon>Bacteria</taxon>
        <taxon>Bacillati</taxon>
        <taxon>Bacillota</taxon>
        <taxon>Bacilli</taxon>
        <taxon>Bacillales</taxon>
        <taxon>Bacillaceae</taxon>
        <taxon>Bacillus</taxon>
        <taxon>Bacillus cereus group</taxon>
    </lineage>
</organism>
<dbReference type="RefSeq" id="WP_098368866.1">
    <property type="nucleotide sequence ID" value="NZ_JARSYC010000030.1"/>
</dbReference>
<evidence type="ECO:0000313" key="3">
    <source>
        <dbReference type="Proteomes" id="UP000220397"/>
    </source>
</evidence>
<gene>
    <name evidence="2" type="ORF">CN398_09825</name>
</gene>